<evidence type="ECO:0000259" key="2">
    <source>
        <dbReference type="Pfam" id="PF16507"/>
    </source>
</evidence>
<feature type="region of interest" description="Disordered" evidence="1">
    <location>
        <begin position="228"/>
        <end position="249"/>
    </location>
</feature>
<dbReference type="PANTHER" id="PTHR32170:SF3">
    <property type="entry name" value="PROTEASOME ACTIVATOR COMPLEX SUBUNIT 4"/>
    <property type="match status" value="1"/>
</dbReference>
<dbReference type="AlphaFoldDB" id="A0A8T2NHF3"/>
<keyword evidence="4" id="KW-1185">Reference proteome</keyword>
<dbReference type="EMBL" id="JAFBMS010000068">
    <property type="protein sequence ID" value="KAG9338371.1"/>
    <property type="molecule type" value="Genomic_DNA"/>
</dbReference>
<proteinExistence type="predicted"/>
<accession>A0A8T2NHF3</accession>
<dbReference type="GO" id="GO:0005634">
    <property type="term" value="C:nucleus"/>
    <property type="evidence" value="ECO:0007669"/>
    <property type="project" value="TreeGrafter"/>
</dbReference>
<dbReference type="PANTHER" id="PTHR32170">
    <property type="entry name" value="PROTEASOME ACTIVATOR COMPLEX SUBUNIT 4"/>
    <property type="match status" value="1"/>
</dbReference>
<comment type="caution">
    <text evidence="3">The sequence shown here is derived from an EMBL/GenBank/DDBJ whole genome shotgun (WGS) entry which is preliminary data.</text>
</comment>
<dbReference type="OrthoDB" id="17907at2759"/>
<dbReference type="GO" id="GO:0016504">
    <property type="term" value="F:peptidase activator activity"/>
    <property type="evidence" value="ECO:0007669"/>
    <property type="project" value="InterPro"/>
</dbReference>
<dbReference type="GO" id="GO:1990111">
    <property type="term" value="C:spermatoproteasome complex"/>
    <property type="evidence" value="ECO:0007669"/>
    <property type="project" value="TreeGrafter"/>
</dbReference>
<dbReference type="Proteomes" id="UP000824540">
    <property type="component" value="Unassembled WGS sequence"/>
</dbReference>
<evidence type="ECO:0000313" key="4">
    <source>
        <dbReference type="Proteomes" id="UP000824540"/>
    </source>
</evidence>
<dbReference type="InterPro" id="IPR035309">
    <property type="entry name" value="PSME4"/>
</dbReference>
<feature type="domain" description="Proteasome activator Blm10 middle HEAT repeats region" evidence="2">
    <location>
        <begin position="140"/>
        <end position="227"/>
    </location>
</feature>
<evidence type="ECO:0000313" key="3">
    <source>
        <dbReference type="EMBL" id="KAG9338371.1"/>
    </source>
</evidence>
<evidence type="ECO:0000256" key="1">
    <source>
        <dbReference type="SAM" id="MobiDB-lite"/>
    </source>
</evidence>
<dbReference type="InterPro" id="IPR032430">
    <property type="entry name" value="Blm10_mid"/>
</dbReference>
<name>A0A8T2NHF3_9TELE</name>
<dbReference type="Pfam" id="PF16507">
    <property type="entry name" value="HEAT_PSME4_mid"/>
    <property type="match status" value="1"/>
</dbReference>
<dbReference type="GO" id="GO:0010499">
    <property type="term" value="P:proteasomal ubiquitin-independent protein catabolic process"/>
    <property type="evidence" value="ECO:0007669"/>
    <property type="project" value="TreeGrafter"/>
</dbReference>
<protein>
    <recommendedName>
        <fullName evidence="2">Proteasome activator Blm10 middle HEAT repeats region domain-containing protein</fullName>
    </recommendedName>
</protein>
<dbReference type="GO" id="GO:0005829">
    <property type="term" value="C:cytosol"/>
    <property type="evidence" value="ECO:0007669"/>
    <property type="project" value="TreeGrafter"/>
</dbReference>
<organism evidence="3 4">
    <name type="scientific">Albula glossodonta</name>
    <name type="common">roundjaw bonefish</name>
    <dbReference type="NCBI Taxonomy" id="121402"/>
    <lineage>
        <taxon>Eukaryota</taxon>
        <taxon>Metazoa</taxon>
        <taxon>Chordata</taxon>
        <taxon>Craniata</taxon>
        <taxon>Vertebrata</taxon>
        <taxon>Euteleostomi</taxon>
        <taxon>Actinopterygii</taxon>
        <taxon>Neopterygii</taxon>
        <taxon>Teleostei</taxon>
        <taxon>Albuliformes</taxon>
        <taxon>Albulidae</taxon>
        <taxon>Albula</taxon>
    </lineage>
</organism>
<reference evidence="3" key="1">
    <citation type="thesis" date="2021" institute="BYU ScholarsArchive" country="Provo, UT, USA">
        <title>Applications of and Algorithms for Genome Assembly and Genomic Analyses with an Emphasis on Marine Teleosts.</title>
        <authorList>
            <person name="Pickett B.D."/>
        </authorList>
    </citation>
    <scope>NUCLEOTIDE SEQUENCE</scope>
    <source>
        <strain evidence="3">HI-2016</strain>
    </source>
</reference>
<sequence length="249" mass="27652">MASLCQREVSQQGTKVFRYFPVSSTQEMLEEWRPLLCPFDLTMQKGISYFELFLPTILHPEQHHQGFNLNLPVGTSQVLVPRYLTNAYDIGHVVLWISSMLGGPSKQAQKQLSSLFKSITTFFHPSNNGRWLKATWLPAVPDSHRMTEQDITEFVESMMQPVLLAMFSKTGSLDAAQALQNLALMRPELVIPPVLERTYPAMETLTEPHQLTATLSCMIGVARSLVRGTPVPRGSNTHAAPADEGSAGG</sequence>
<gene>
    <name evidence="3" type="ORF">JZ751_025930</name>
</gene>
<dbReference type="GO" id="GO:0070628">
    <property type="term" value="F:proteasome binding"/>
    <property type="evidence" value="ECO:0007669"/>
    <property type="project" value="InterPro"/>
</dbReference>